<gene>
    <name evidence="2" type="ORF">CCACVL1_07431</name>
</gene>
<dbReference type="PANTHER" id="PTHR34539">
    <property type="entry name" value="T6J4.11 PROTEIN"/>
    <property type="match status" value="1"/>
</dbReference>
<dbReference type="EMBL" id="AWWV01008481">
    <property type="protein sequence ID" value="OMO90269.1"/>
    <property type="molecule type" value="Genomic_DNA"/>
</dbReference>
<protein>
    <submittedName>
        <fullName evidence="2">Uncharacterized protein</fullName>
    </submittedName>
</protein>
<dbReference type="AlphaFoldDB" id="A0A1R3J5Y9"/>
<feature type="region of interest" description="Disordered" evidence="1">
    <location>
        <begin position="92"/>
        <end position="113"/>
    </location>
</feature>
<dbReference type="Gramene" id="OMO90269">
    <property type="protein sequence ID" value="OMO90269"/>
    <property type="gene ID" value="CCACVL1_07431"/>
</dbReference>
<organism evidence="2 3">
    <name type="scientific">Corchorus capsularis</name>
    <name type="common">Jute</name>
    <dbReference type="NCBI Taxonomy" id="210143"/>
    <lineage>
        <taxon>Eukaryota</taxon>
        <taxon>Viridiplantae</taxon>
        <taxon>Streptophyta</taxon>
        <taxon>Embryophyta</taxon>
        <taxon>Tracheophyta</taxon>
        <taxon>Spermatophyta</taxon>
        <taxon>Magnoliopsida</taxon>
        <taxon>eudicotyledons</taxon>
        <taxon>Gunneridae</taxon>
        <taxon>Pentapetalae</taxon>
        <taxon>rosids</taxon>
        <taxon>malvids</taxon>
        <taxon>Malvales</taxon>
        <taxon>Malvaceae</taxon>
        <taxon>Grewioideae</taxon>
        <taxon>Apeibeae</taxon>
        <taxon>Corchorus</taxon>
    </lineage>
</organism>
<evidence type="ECO:0000313" key="2">
    <source>
        <dbReference type="EMBL" id="OMO90269.1"/>
    </source>
</evidence>
<sequence length="193" mass="21235">MAELNNKKRVRDDSTESEMDSPEVKRLRDDLLDFLDDSDSLPVNQDLASVMKSFEEEISAATTTPSAVSVPVVDLTSDSGESQPDLGYLLEASDDELGLPPPTATTTGSEDGRSEVNELVRVDSDSSGVGEFWGFEEQIPNYDSFDFGIGDNYNGEHVAYGGLYEYPDVDNDNYYDSSEFSGLLWRPETLSAE</sequence>
<proteinExistence type="predicted"/>
<name>A0A1R3J5Y9_COCAP</name>
<dbReference type="OrthoDB" id="781489at2759"/>
<keyword evidence="3" id="KW-1185">Reference proteome</keyword>
<evidence type="ECO:0000256" key="1">
    <source>
        <dbReference type="SAM" id="MobiDB-lite"/>
    </source>
</evidence>
<reference evidence="2 3" key="1">
    <citation type="submission" date="2013-09" db="EMBL/GenBank/DDBJ databases">
        <title>Corchorus capsularis genome sequencing.</title>
        <authorList>
            <person name="Alam M."/>
            <person name="Haque M.S."/>
            <person name="Islam M.S."/>
            <person name="Emdad E.M."/>
            <person name="Islam M.M."/>
            <person name="Ahmed B."/>
            <person name="Halim A."/>
            <person name="Hossen Q.M.M."/>
            <person name="Hossain M.Z."/>
            <person name="Ahmed R."/>
            <person name="Khan M.M."/>
            <person name="Islam R."/>
            <person name="Rashid M.M."/>
            <person name="Khan S.A."/>
            <person name="Rahman M.S."/>
            <person name="Alam M."/>
        </authorList>
    </citation>
    <scope>NUCLEOTIDE SEQUENCE [LARGE SCALE GENOMIC DNA]</scope>
    <source>
        <strain evidence="3">cv. CVL-1</strain>
        <tissue evidence="2">Whole seedling</tissue>
    </source>
</reference>
<evidence type="ECO:0000313" key="3">
    <source>
        <dbReference type="Proteomes" id="UP000188268"/>
    </source>
</evidence>
<dbReference type="STRING" id="210143.A0A1R3J5Y9"/>
<dbReference type="Proteomes" id="UP000188268">
    <property type="component" value="Unassembled WGS sequence"/>
</dbReference>
<feature type="region of interest" description="Disordered" evidence="1">
    <location>
        <begin position="1"/>
        <end position="25"/>
    </location>
</feature>
<dbReference type="OMA" id="TWRHETL"/>
<dbReference type="PANTHER" id="PTHR34539:SF19">
    <property type="entry name" value="T6J4.11 PROTEIN"/>
    <property type="match status" value="1"/>
</dbReference>
<comment type="caution">
    <text evidence="2">The sequence shown here is derived from an EMBL/GenBank/DDBJ whole genome shotgun (WGS) entry which is preliminary data.</text>
</comment>
<accession>A0A1R3J5Y9</accession>